<gene>
    <name evidence="3" type="ORF">Hsar01_03093</name>
</gene>
<dbReference type="Gene3D" id="1.10.260.40">
    <property type="entry name" value="lambda repressor-like DNA-binding domains"/>
    <property type="match status" value="1"/>
</dbReference>
<evidence type="ECO:0000313" key="3">
    <source>
        <dbReference type="EMBL" id="GAA5483859.1"/>
    </source>
</evidence>
<proteinExistence type="predicted"/>
<dbReference type="InterPro" id="IPR010359">
    <property type="entry name" value="IrrE_HExxH"/>
</dbReference>
<evidence type="ECO:0000259" key="2">
    <source>
        <dbReference type="Pfam" id="PF06114"/>
    </source>
</evidence>
<protein>
    <recommendedName>
        <fullName evidence="2">IrrE N-terminal-like domain-containing protein</fullName>
    </recommendedName>
</protein>
<keyword evidence="4" id="KW-1185">Reference proteome</keyword>
<accession>A0ABP9UWY5</accession>
<evidence type="ECO:0000313" key="4">
    <source>
        <dbReference type="Proteomes" id="UP001476282"/>
    </source>
</evidence>
<feature type="region of interest" description="Disordered" evidence="1">
    <location>
        <begin position="114"/>
        <end position="134"/>
    </location>
</feature>
<evidence type="ECO:0000256" key="1">
    <source>
        <dbReference type="SAM" id="MobiDB-lite"/>
    </source>
</evidence>
<dbReference type="EMBL" id="BAABRI010000018">
    <property type="protein sequence ID" value="GAA5483859.1"/>
    <property type="molecule type" value="Genomic_DNA"/>
</dbReference>
<feature type="domain" description="IrrE N-terminal-like" evidence="2">
    <location>
        <begin position="285"/>
        <end position="375"/>
    </location>
</feature>
<sequence>MMKTVIRTAKQHAEALKRLIALQERWDSLKESERDEHDLLVVLVADYENTRHPVQPPTPLEAIRFRMDQMGYTQKDLGVLLGAASRASEVLSGKRQLSQEMMRRLHHQWGIPAASLLGPATDPDPEPPAPGRAPADFPLKQMWEHGYFPGLKGTWRDWSKKKDQLLSHFGLGKSAGSPLLARQMAGEKAKVCPHALEAWRHRALQLAADAEAGLAPWDRGAINDTFLRWLVGLSHLETEGPSLALDALRGKGIAVVILPRLDHTYLDGAALLTASGRPVIGFTLRQNRLDNFWFVLFHELGHVLRHLSGETPTILDTEIDARRDSPIEKEADRFALDTLIPPPVWQRVRRLRYAADLRKAAAREQIGVSVIAGRLRREAENYRIHNTLVGQKKLRAALGYSESDWPK</sequence>
<dbReference type="Proteomes" id="UP001476282">
    <property type="component" value="Unassembled WGS sequence"/>
</dbReference>
<name>A0ABP9UWY5_9BACT</name>
<organism evidence="3 4">
    <name type="scientific">Haloferula sargassicola</name>
    <dbReference type="NCBI Taxonomy" id="490096"/>
    <lineage>
        <taxon>Bacteria</taxon>
        <taxon>Pseudomonadati</taxon>
        <taxon>Verrucomicrobiota</taxon>
        <taxon>Verrucomicrobiia</taxon>
        <taxon>Verrucomicrobiales</taxon>
        <taxon>Verrucomicrobiaceae</taxon>
        <taxon>Haloferula</taxon>
    </lineage>
</organism>
<dbReference type="InterPro" id="IPR010982">
    <property type="entry name" value="Lambda_DNA-bd_dom_sf"/>
</dbReference>
<dbReference type="RefSeq" id="WP_353567964.1">
    <property type="nucleotide sequence ID" value="NZ_BAABRI010000018.1"/>
</dbReference>
<dbReference type="SUPFAM" id="SSF47413">
    <property type="entry name" value="lambda repressor-like DNA-binding domains"/>
    <property type="match status" value="1"/>
</dbReference>
<comment type="caution">
    <text evidence="3">The sequence shown here is derived from an EMBL/GenBank/DDBJ whole genome shotgun (WGS) entry which is preliminary data.</text>
</comment>
<reference evidence="3 4" key="1">
    <citation type="submission" date="2024-02" db="EMBL/GenBank/DDBJ databases">
        <title>Haloferula sargassicola NBRC 104335.</title>
        <authorList>
            <person name="Ichikawa N."/>
            <person name="Katano-Makiyama Y."/>
            <person name="Hidaka K."/>
        </authorList>
    </citation>
    <scope>NUCLEOTIDE SEQUENCE [LARGE SCALE GENOMIC DNA]</scope>
    <source>
        <strain evidence="3 4">NBRC 104335</strain>
    </source>
</reference>
<dbReference type="Pfam" id="PF06114">
    <property type="entry name" value="Peptidase_M78"/>
    <property type="match status" value="1"/>
</dbReference>